<organism evidence="1 2">
    <name type="scientific">Trachipleistophora hominis</name>
    <name type="common">Microsporidian parasite</name>
    <dbReference type="NCBI Taxonomy" id="72359"/>
    <lineage>
        <taxon>Eukaryota</taxon>
        <taxon>Fungi</taxon>
        <taxon>Fungi incertae sedis</taxon>
        <taxon>Microsporidia</taxon>
        <taxon>Pleistophoridae</taxon>
        <taxon>Trachipleistophora</taxon>
    </lineage>
</organism>
<dbReference type="HOGENOM" id="CLU_2677958_0_0_1"/>
<gene>
    <name evidence="1" type="ORF">THOM_2069</name>
</gene>
<dbReference type="OrthoDB" id="10261072at2759"/>
<sequence length="75" mass="8548">VDLGFKIDLPEDVLINLYMRSGLALRKGLSVVGKRIYGSNEEVCVEIRNYSEEVYRASKGDRIVQMVFHEVLTSK</sequence>
<name>L7JVF1_TRAHO</name>
<dbReference type="GO" id="GO:0004170">
    <property type="term" value="F:dUTP diphosphatase activity"/>
    <property type="evidence" value="ECO:0007669"/>
    <property type="project" value="UniProtKB-EC"/>
</dbReference>
<dbReference type="EC" id="3.6.1.23" evidence="1"/>
<feature type="non-terminal residue" evidence="1">
    <location>
        <position position="1"/>
    </location>
</feature>
<proteinExistence type="predicted"/>
<protein>
    <submittedName>
        <fullName evidence="1">dUTPase</fullName>
        <ecNumber evidence="1">3.6.1.23</ecNumber>
    </submittedName>
</protein>
<dbReference type="InterPro" id="IPR036157">
    <property type="entry name" value="dUTPase-like_sf"/>
</dbReference>
<keyword evidence="1" id="KW-0378">Hydrolase</keyword>
<evidence type="ECO:0000313" key="2">
    <source>
        <dbReference type="Proteomes" id="UP000011185"/>
    </source>
</evidence>
<dbReference type="SUPFAM" id="SSF51283">
    <property type="entry name" value="dUTPase-like"/>
    <property type="match status" value="1"/>
</dbReference>
<evidence type="ECO:0000313" key="1">
    <source>
        <dbReference type="EMBL" id="ELQ75026.1"/>
    </source>
</evidence>
<dbReference type="VEuPathDB" id="MicrosporidiaDB:THOM_2069"/>
<reference evidence="1 2" key="1">
    <citation type="journal article" date="2012" name="PLoS Pathog.">
        <title>The genome of the obligate intracellular parasite Trachipleistophora hominis: new insights into microsporidian genome dynamics and reductive evolution.</title>
        <authorList>
            <person name="Heinz E."/>
            <person name="Williams T.A."/>
            <person name="Nakjang S."/>
            <person name="Noel C.J."/>
            <person name="Swan D.C."/>
            <person name="Goldberg A.V."/>
            <person name="Harris S.R."/>
            <person name="Weinmaier T."/>
            <person name="Markert S."/>
            <person name="Becher D."/>
            <person name="Bernhardt J."/>
            <person name="Dagan T."/>
            <person name="Hacker C."/>
            <person name="Lucocq J.M."/>
            <person name="Schweder T."/>
            <person name="Rattei T."/>
            <person name="Hall N."/>
            <person name="Hirt R.P."/>
            <person name="Embley T.M."/>
        </authorList>
    </citation>
    <scope>NUCLEOTIDE SEQUENCE [LARGE SCALE GENOMIC DNA]</scope>
</reference>
<accession>L7JVF1</accession>
<dbReference type="EMBL" id="JH993998">
    <property type="protein sequence ID" value="ELQ75026.1"/>
    <property type="molecule type" value="Genomic_DNA"/>
</dbReference>
<dbReference type="Proteomes" id="UP000011185">
    <property type="component" value="Unassembled WGS sequence"/>
</dbReference>
<keyword evidence="2" id="KW-1185">Reference proteome</keyword>
<dbReference type="InParanoid" id="L7JVF1"/>
<dbReference type="AlphaFoldDB" id="L7JVF1"/>
<dbReference type="Gene3D" id="2.70.40.10">
    <property type="match status" value="1"/>
</dbReference>